<keyword evidence="3" id="KW-1185">Reference proteome</keyword>
<feature type="chain" id="PRO_5004907239" description="LamG-like jellyroll fold domain-containing protein" evidence="1">
    <location>
        <begin position="20"/>
        <end position="579"/>
    </location>
</feature>
<evidence type="ECO:0000313" key="3">
    <source>
        <dbReference type="Proteomes" id="UP000019402"/>
    </source>
</evidence>
<dbReference type="InterPro" id="IPR013320">
    <property type="entry name" value="ConA-like_dom_sf"/>
</dbReference>
<dbReference type="STRING" id="869213.GCA_000517085_03015"/>
<dbReference type="Proteomes" id="UP000019402">
    <property type="component" value="Unassembled WGS sequence"/>
</dbReference>
<dbReference type="eggNOG" id="ENOG502Z7ZH">
    <property type="taxonomic scope" value="Bacteria"/>
</dbReference>
<sequence length="579" mass="62647">MKIYYNLILFVLSMFLLSACDQDYIDGISKVNLGSDESAPQITVHFPPEGYELQTNDAVGSINFDFEVRDDIEISSISLKVDGAEIKSYVDFKDYRIVFENYLYNKVTTGMHVLSVLATDAEGQTSTLDVNFAKAPPYVPQYEGEMFYMPFNNEFKDMLSLSDATIVGNPGFGTGIQGGSAYMGAADSYLTFPSDGLAAGDEFSASFWLKIDAQDTRAGILSMAPASPDSPSDKASGFGFFREGSADSQKFVLLVGNGSNATWFNPGAAATIDPAVDNGWIHFAISISASEAAFYMNGVQVSQGALSGFNWTDVGALSIMSGEPNFSGWDHKVEKGGMDELRLFNKALTPDEVRTIMLKEQAGFYMDFNGDYKEALSGDEATVIGNPSFNYGGGIHGDAYLGAADSYLTFPSAELISGDEFGASFWLKIDASDTRASILSIAPANPLSPSDKASGFGFLREGDETSQKFLLLVGNGVNATWFNPGLPATIDPTTETDWIHFAISISPTEAAFYMDGEQVSQGALTGFNWSDVGDLSIMSGEPNFSGWEHKTDKGQMDDLYLFNKALTPEEVRLLRNDGL</sequence>
<dbReference type="RefSeq" id="WP_027472497.1">
    <property type="nucleotide sequence ID" value="NZ_BAMD01000092.1"/>
</dbReference>
<dbReference type="PANTHER" id="PTHR42535:SF2">
    <property type="entry name" value="CHROMOSOME UNDETERMINED SCAFFOLD_146, WHOLE GENOME SHOTGUN SEQUENCE"/>
    <property type="match status" value="1"/>
</dbReference>
<reference evidence="2 3" key="1">
    <citation type="journal article" date="2014" name="Genome Announc.">
        <title>Draft Genome Sequence of Cytophaga fermentans JCM 21142T, a Facultative Anaerobe Isolated from Marine Mud.</title>
        <authorList>
            <person name="Starns D."/>
            <person name="Oshima K."/>
            <person name="Suda W."/>
            <person name="Iino T."/>
            <person name="Yuki M."/>
            <person name="Inoue J."/>
            <person name="Kitamura K."/>
            <person name="Iida T."/>
            <person name="Darby A."/>
            <person name="Hattori M."/>
            <person name="Ohkuma M."/>
        </authorList>
    </citation>
    <scope>NUCLEOTIDE SEQUENCE [LARGE SCALE GENOMIC DNA]</scope>
    <source>
        <strain evidence="2 3">JCM 21142</strain>
    </source>
</reference>
<proteinExistence type="predicted"/>
<keyword evidence="1" id="KW-0732">Signal</keyword>
<protein>
    <recommendedName>
        <fullName evidence="4">LamG-like jellyroll fold domain-containing protein</fullName>
    </recommendedName>
</protein>
<dbReference type="PROSITE" id="PS51257">
    <property type="entry name" value="PROKAR_LIPOPROTEIN"/>
    <property type="match status" value="1"/>
</dbReference>
<organism evidence="2 3">
    <name type="scientific">Saccharicrinis fermentans DSM 9555 = JCM 21142</name>
    <dbReference type="NCBI Taxonomy" id="869213"/>
    <lineage>
        <taxon>Bacteria</taxon>
        <taxon>Pseudomonadati</taxon>
        <taxon>Bacteroidota</taxon>
        <taxon>Bacteroidia</taxon>
        <taxon>Marinilabiliales</taxon>
        <taxon>Marinilabiliaceae</taxon>
        <taxon>Saccharicrinis</taxon>
    </lineage>
</organism>
<dbReference type="Pfam" id="PF13385">
    <property type="entry name" value="Laminin_G_3"/>
    <property type="match status" value="2"/>
</dbReference>
<gene>
    <name evidence="2" type="ORF">JCM21142_104254</name>
</gene>
<feature type="signal peptide" evidence="1">
    <location>
        <begin position="1"/>
        <end position="19"/>
    </location>
</feature>
<evidence type="ECO:0000313" key="2">
    <source>
        <dbReference type="EMBL" id="GAF05517.1"/>
    </source>
</evidence>
<dbReference type="SUPFAM" id="SSF49899">
    <property type="entry name" value="Concanavalin A-like lectins/glucanases"/>
    <property type="match status" value="2"/>
</dbReference>
<accession>W7YAU9</accession>
<evidence type="ECO:0000256" key="1">
    <source>
        <dbReference type="SAM" id="SignalP"/>
    </source>
</evidence>
<dbReference type="GO" id="GO:0004553">
    <property type="term" value="F:hydrolase activity, hydrolyzing O-glycosyl compounds"/>
    <property type="evidence" value="ECO:0007669"/>
    <property type="project" value="UniProtKB-ARBA"/>
</dbReference>
<name>W7YAU9_9BACT</name>
<dbReference type="InterPro" id="IPR013783">
    <property type="entry name" value="Ig-like_fold"/>
</dbReference>
<dbReference type="Gene3D" id="2.60.40.10">
    <property type="entry name" value="Immunoglobulins"/>
    <property type="match status" value="1"/>
</dbReference>
<evidence type="ECO:0008006" key="4">
    <source>
        <dbReference type="Google" id="ProtNLM"/>
    </source>
</evidence>
<comment type="caution">
    <text evidence="2">The sequence shown here is derived from an EMBL/GenBank/DDBJ whole genome shotgun (WGS) entry which is preliminary data.</text>
</comment>
<dbReference type="GO" id="GO:0005975">
    <property type="term" value="P:carbohydrate metabolic process"/>
    <property type="evidence" value="ECO:0007669"/>
    <property type="project" value="UniProtKB-ARBA"/>
</dbReference>
<dbReference type="PANTHER" id="PTHR42535">
    <property type="entry name" value="OOKINETE PROTEIN, PUTATIVE-RELATED"/>
    <property type="match status" value="1"/>
</dbReference>
<dbReference type="AlphaFoldDB" id="W7YAU9"/>
<dbReference type="OrthoDB" id="950827at2"/>
<dbReference type="EMBL" id="BAMD01000092">
    <property type="protein sequence ID" value="GAF05517.1"/>
    <property type="molecule type" value="Genomic_DNA"/>
</dbReference>
<dbReference type="Gene3D" id="2.60.120.200">
    <property type="match status" value="2"/>
</dbReference>